<dbReference type="InterPro" id="IPR036271">
    <property type="entry name" value="Tet_transcr_reg_TetR-rel_C_sf"/>
</dbReference>
<feature type="DNA-binding region" description="H-T-H motif" evidence="2">
    <location>
        <begin position="56"/>
        <end position="75"/>
    </location>
</feature>
<feature type="region of interest" description="Disordered" evidence="3">
    <location>
        <begin position="1"/>
        <end position="24"/>
    </location>
</feature>
<proteinExistence type="predicted"/>
<dbReference type="PROSITE" id="PS50977">
    <property type="entry name" value="HTH_TETR_2"/>
    <property type="match status" value="1"/>
</dbReference>
<dbReference type="GO" id="GO:0003700">
    <property type="term" value="F:DNA-binding transcription factor activity"/>
    <property type="evidence" value="ECO:0007669"/>
    <property type="project" value="TreeGrafter"/>
</dbReference>
<organism evidence="5 6">
    <name type="scientific">Propioniferax innocua</name>
    <dbReference type="NCBI Taxonomy" id="1753"/>
    <lineage>
        <taxon>Bacteria</taxon>
        <taxon>Bacillati</taxon>
        <taxon>Actinomycetota</taxon>
        <taxon>Actinomycetes</taxon>
        <taxon>Propionibacteriales</taxon>
        <taxon>Propionibacteriaceae</taxon>
        <taxon>Propioniferax</taxon>
    </lineage>
</organism>
<evidence type="ECO:0000259" key="4">
    <source>
        <dbReference type="PROSITE" id="PS50977"/>
    </source>
</evidence>
<dbReference type="InterPro" id="IPR045823">
    <property type="entry name" value="TetR_C_32"/>
</dbReference>
<keyword evidence="1 2" id="KW-0238">DNA-binding</keyword>
<feature type="compositionally biased region" description="Polar residues" evidence="3">
    <location>
        <begin position="1"/>
        <end position="13"/>
    </location>
</feature>
<dbReference type="RefSeq" id="WP_170209917.1">
    <property type="nucleotide sequence ID" value="NZ_BAAAMD010000001.1"/>
</dbReference>
<reference evidence="5 6" key="1">
    <citation type="submission" date="2019-06" db="EMBL/GenBank/DDBJ databases">
        <title>Sequencing the genomes of 1000 actinobacteria strains.</title>
        <authorList>
            <person name="Klenk H.-P."/>
        </authorList>
    </citation>
    <scope>NUCLEOTIDE SEQUENCE [LARGE SCALE GENOMIC DNA]</scope>
    <source>
        <strain evidence="5 6">DSM 8251</strain>
    </source>
</reference>
<feature type="domain" description="HTH tetR-type" evidence="4">
    <location>
        <begin position="34"/>
        <end position="93"/>
    </location>
</feature>
<evidence type="ECO:0000313" key="5">
    <source>
        <dbReference type="EMBL" id="TQL62676.1"/>
    </source>
</evidence>
<evidence type="ECO:0000256" key="2">
    <source>
        <dbReference type="PROSITE-ProRule" id="PRU00335"/>
    </source>
</evidence>
<dbReference type="InterPro" id="IPR009057">
    <property type="entry name" value="Homeodomain-like_sf"/>
</dbReference>
<dbReference type="PANTHER" id="PTHR30055">
    <property type="entry name" value="HTH-TYPE TRANSCRIPTIONAL REGULATOR RUTR"/>
    <property type="match status" value="1"/>
</dbReference>
<dbReference type="Pfam" id="PF00440">
    <property type="entry name" value="TetR_N"/>
    <property type="match status" value="1"/>
</dbReference>
<comment type="caution">
    <text evidence="5">The sequence shown here is derived from an EMBL/GenBank/DDBJ whole genome shotgun (WGS) entry which is preliminary data.</text>
</comment>
<dbReference type="EMBL" id="VFOR01000001">
    <property type="protein sequence ID" value="TQL62676.1"/>
    <property type="molecule type" value="Genomic_DNA"/>
</dbReference>
<gene>
    <name evidence="5" type="ORF">FB460_0461</name>
</gene>
<accession>A0A542ZQW7</accession>
<dbReference type="InterPro" id="IPR050109">
    <property type="entry name" value="HTH-type_TetR-like_transc_reg"/>
</dbReference>
<evidence type="ECO:0000256" key="1">
    <source>
        <dbReference type="ARBA" id="ARBA00023125"/>
    </source>
</evidence>
<evidence type="ECO:0000256" key="3">
    <source>
        <dbReference type="SAM" id="MobiDB-lite"/>
    </source>
</evidence>
<dbReference type="GO" id="GO:0000976">
    <property type="term" value="F:transcription cis-regulatory region binding"/>
    <property type="evidence" value="ECO:0007669"/>
    <property type="project" value="TreeGrafter"/>
</dbReference>
<keyword evidence="6" id="KW-1185">Reference proteome</keyword>
<dbReference type="Proteomes" id="UP000316196">
    <property type="component" value="Unassembled WGS sequence"/>
</dbReference>
<dbReference type="Gene3D" id="1.10.357.10">
    <property type="entry name" value="Tetracycline Repressor, domain 2"/>
    <property type="match status" value="1"/>
</dbReference>
<protein>
    <submittedName>
        <fullName evidence="5">TetR family transcriptional regulator</fullName>
    </submittedName>
</protein>
<dbReference type="PANTHER" id="PTHR30055:SF160">
    <property type="entry name" value="TRANSCRIPTIONAL REGULATORY PROTEIN (PROBABLY ASNC-FAMILY)-RELATED"/>
    <property type="match status" value="1"/>
</dbReference>
<dbReference type="Pfam" id="PF19344">
    <property type="entry name" value="TetR_C_32"/>
    <property type="match status" value="1"/>
</dbReference>
<dbReference type="AlphaFoldDB" id="A0A542ZQW7"/>
<sequence length="220" mass="24125">MSKQGEWSQSDGSAPTPDKAPQDGRALRWADHNRQRRTELVDAALHAIRGHGHGVGLEAIARVAGTRKPAIYRHFGDRVGLYAAVTAHVSMRLERRLRHAAAPGAEPRDVVTSLTDAFFSLAEKDPEVYRFVVSPPQVSSSVAEQQVRGIAERVAELIADILGPHLGGDDARVRVWSTAMVGAVQVTAEAWLDEPRRRPRHTVVQDLVAILWHGLDGLPR</sequence>
<dbReference type="InterPro" id="IPR001647">
    <property type="entry name" value="HTH_TetR"/>
</dbReference>
<dbReference type="SUPFAM" id="SSF48498">
    <property type="entry name" value="Tetracyclin repressor-like, C-terminal domain"/>
    <property type="match status" value="1"/>
</dbReference>
<name>A0A542ZQW7_9ACTN</name>
<evidence type="ECO:0000313" key="6">
    <source>
        <dbReference type="Proteomes" id="UP000316196"/>
    </source>
</evidence>
<dbReference type="SUPFAM" id="SSF46689">
    <property type="entry name" value="Homeodomain-like"/>
    <property type="match status" value="1"/>
</dbReference>